<accession>A0A537L2U5</accession>
<dbReference type="AlphaFoldDB" id="A0A537L2U5"/>
<sequence length="160" mass="17214">MMLSLLLVSLAGWPGPAEAQRITMYSCADAQLESYGVNASAFHPVLCRGEFSATDPYLVLYAQVAPVTRETQIAIELLDPEGVPALSHAGVLTPVPASPTSFTFSYVLPLAADVGEVAKKLPFMSLILLGRPARERLGVWTWKLSLRPGSSATLRFTVKP</sequence>
<feature type="chain" id="PRO_5036364997" evidence="1">
    <location>
        <begin position="20"/>
        <end position="160"/>
    </location>
</feature>
<evidence type="ECO:0000313" key="5">
    <source>
        <dbReference type="Proteomes" id="UP000318661"/>
    </source>
</evidence>
<comment type="caution">
    <text evidence="2">The sequence shown here is derived from an EMBL/GenBank/DDBJ whole genome shotgun (WGS) entry which is preliminary data.</text>
</comment>
<keyword evidence="1" id="KW-0732">Signal</keyword>
<reference evidence="4 5" key="1">
    <citation type="journal article" date="2019" name="Nat. Microbiol.">
        <title>Mediterranean grassland soil C-N compound turnover is dependent on rainfall and depth, and is mediated by genomically divergent microorganisms.</title>
        <authorList>
            <person name="Diamond S."/>
            <person name="Andeer P.F."/>
            <person name="Li Z."/>
            <person name="Crits-Christoph A."/>
            <person name="Burstein D."/>
            <person name="Anantharaman K."/>
            <person name="Lane K.R."/>
            <person name="Thomas B.C."/>
            <person name="Pan C."/>
            <person name="Northen T.R."/>
            <person name="Banfield J.F."/>
        </authorList>
    </citation>
    <scope>NUCLEOTIDE SEQUENCE [LARGE SCALE GENOMIC DNA]</scope>
    <source>
        <strain evidence="3">NP_1</strain>
        <strain evidence="2">NP_2</strain>
    </source>
</reference>
<evidence type="ECO:0000313" key="4">
    <source>
        <dbReference type="Proteomes" id="UP000315217"/>
    </source>
</evidence>
<dbReference type="Proteomes" id="UP000315217">
    <property type="component" value="Unassembled WGS sequence"/>
</dbReference>
<dbReference type="EMBL" id="VBAI01000144">
    <property type="protein sequence ID" value="TMJ09830.1"/>
    <property type="molecule type" value="Genomic_DNA"/>
</dbReference>
<dbReference type="Proteomes" id="UP000318661">
    <property type="component" value="Unassembled WGS sequence"/>
</dbReference>
<evidence type="ECO:0000313" key="3">
    <source>
        <dbReference type="EMBL" id="TMJ09830.1"/>
    </source>
</evidence>
<evidence type="ECO:0000313" key="2">
    <source>
        <dbReference type="EMBL" id="TMJ02330.1"/>
    </source>
</evidence>
<protein>
    <submittedName>
        <fullName evidence="2">Uncharacterized protein</fullName>
    </submittedName>
</protein>
<evidence type="ECO:0000256" key="1">
    <source>
        <dbReference type="SAM" id="SignalP"/>
    </source>
</evidence>
<feature type="signal peptide" evidence="1">
    <location>
        <begin position="1"/>
        <end position="19"/>
    </location>
</feature>
<dbReference type="EMBL" id="VBAJ01000306">
    <property type="protein sequence ID" value="TMJ02330.1"/>
    <property type="molecule type" value="Genomic_DNA"/>
</dbReference>
<organism evidence="2 5">
    <name type="scientific">Candidatus Segetimicrobium genomatis</name>
    <dbReference type="NCBI Taxonomy" id="2569760"/>
    <lineage>
        <taxon>Bacteria</taxon>
        <taxon>Bacillati</taxon>
        <taxon>Candidatus Sysuimicrobiota</taxon>
        <taxon>Candidatus Sysuimicrobiia</taxon>
        <taxon>Candidatus Sysuimicrobiales</taxon>
        <taxon>Candidatus Segetimicrobiaceae</taxon>
        <taxon>Candidatus Segetimicrobium</taxon>
    </lineage>
</organism>
<gene>
    <name evidence="3" type="ORF">E6G98_08540</name>
    <name evidence="2" type="ORF">E6G99_12270</name>
</gene>
<name>A0A537L2U5_9BACT</name>
<proteinExistence type="predicted"/>